<evidence type="ECO:0000256" key="4">
    <source>
        <dbReference type="ARBA" id="ARBA00023002"/>
    </source>
</evidence>
<keyword evidence="3" id="KW-0288">FMN</keyword>
<evidence type="ECO:0000313" key="8">
    <source>
        <dbReference type="Proteomes" id="UP000663854"/>
    </source>
</evidence>
<keyword evidence="4" id="KW-0560">Oxidoreductase</keyword>
<dbReference type="InterPro" id="IPR037396">
    <property type="entry name" value="FMN_HAD"/>
</dbReference>
<dbReference type="GO" id="GO:0016491">
    <property type="term" value="F:oxidoreductase activity"/>
    <property type="evidence" value="ECO:0007669"/>
    <property type="project" value="UniProtKB-KW"/>
</dbReference>
<name>A0A815I308_9BILA</name>
<dbReference type="Pfam" id="PF01070">
    <property type="entry name" value="FMN_dh"/>
    <property type="match status" value="1"/>
</dbReference>
<evidence type="ECO:0000313" key="6">
    <source>
        <dbReference type="EMBL" id="CAF1359671.1"/>
    </source>
</evidence>
<protein>
    <recommendedName>
        <fullName evidence="5">FMN hydroxy acid dehydrogenase domain-containing protein</fullName>
    </recommendedName>
</protein>
<dbReference type="Proteomes" id="UP000663854">
    <property type="component" value="Unassembled WGS sequence"/>
</dbReference>
<dbReference type="EMBL" id="CAJNOL010005492">
    <property type="protein sequence ID" value="CAF1605956.1"/>
    <property type="molecule type" value="Genomic_DNA"/>
</dbReference>
<keyword evidence="9" id="KW-1185">Reference proteome</keyword>
<reference evidence="6" key="1">
    <citation type="submission" date="2021-02" db="EMBL/GenBank/DDBJ databases">
        <authorList>
            <person name="Nowell W R."/>
        </authorList>
    </citation>
    <scope>NUCLEOTIDE SEQUENCE</scope>
</reference>
<feature type="domain" description="FMN hydroxy acid dehydrogenase" evidence="5">
    <location>
        <begin position="1"/>
        <end position="160"/>
    </location>
</feature>
<evidence type="ECO:0000256" key="3">
    <source>
        <dbReference type="ARBA" id="ARBA00022643"/>
    </source>
</evidence>
<evidence type="ECO:0000313" key="7">
    <source>
        <dbReference type="EMBL" id="CAF1605956.1"/>
    </source>
</evidence>
<accession>A0A815I308</accession>
<dbReference type="PROSITE" id="PS51349">
    <property type="entry name" value="FMN_HYDROXY_ACID_DH_2"/>
    <property type="match status" value="1"/>
</dbReference>
<organism evidence="6 8">
    <name type="scientific">Rotaria sordida</name>
    <dbReference type="NCBI Taxonomy" id="392033"/>
    <lineage>
        <taxon>Eukaryota</taxon>
        <taxon>Metazoa</taxon>
        <taxon>Spiralia</taxon>
        <taxon>Gnathifera</taxon>
        <taxon>Rotifera</taxon>
        <taxon>Eurotatoria</taxon>
        <taxon>Bdelloidea</taxon>
        <taxon>Philodinida</taxon>
        <taxon>Philodinidae</taxon>
        <taxon>Rotaria</taxon>
    </lineage>
</organism>
<keyword evidence="2" id="KW-0285">Flavoprotein</keyword>
<evidence type="ECO:0000313" key="9">
    <source>
        <dbReference type="Proteomes" id="UP000663870"/>
    </source>
</evidence>
<evidence type="ECO:0000259" key="5">
    <source>
        <dbReference type="PROSITE" id="PS51349"/>
    </source>
</evidence>
<comment type="cofactor">
    <cofactor evidence="1">
        <name>FMN</name>
        <dbReference type="ChEBI" id="CHEBI:58210"/>
    </cofactor>
</comment>
<evidence type="ECO:0000256" key="2">
    <source>
        <dbReference type="ARBA" id="ARBA00022630"/>
    </source>
</evidence>
<dbReference type="SUPFAM" id="SSF51395">
    <property type="entry name" value="FMN-linked oxidoreductases"/>
    <property type="match status" value="1"/>
</dbReference>
<dbReference type="PANTHER" id="PTHR10578:SF107">
    <property type="entry name" value="2-HYDROXYACID OXIDASE 1"/>
    <property type="match status" value="1"/>
</dbReference>
<feature type="non-terminal residue" evidence="6">
    <location>
        <position position="160"/>
    </location>
</feature>
<dbReference type="PANTHER" id="PTHR10578">
    <property type="entry name" value="S -2-HYDROXY-ACID OXIDASE-RELATED"/>
    <property type="match status" value="1"/>
</dbReference>
<feature type="non-terminal residue" evidence="6">
    <location>
        <position position="1"/>
    </location>
</feature>
<dbReference type="InterPro" id="IPR013785">
    <property type="entry name" value="Aldolase_TIM"/>
</dbReference>
<dbReference type="Proteomes" id="UP000663870">
    <property type="component" value="Unassembled WGS sequence"/>
</dbReference>
<sequence length="160" mass="17358">MKNMLIPNLNIPDIIVKQHFGTGSVTWANIEWLRKLTQLPIICKGILSPIDAELAIKYGANGIIVRSTFNYGGRLIDTPPPAIQCLEDVVNAVDGRAEVFVDTGIRSGTDVLKALALGARAVLIGRPVLYGLACGEQDGVRRVLDILKRELVYDMACCGL</sequence>
<evidence type="ECO:0000256" key="1">
    <source>
        <dbReference type="ARBA" id="ARBA00001917"/>
    </source>
</evidence>
<comment type="caution">
    <text evidence="6">The sequence shown here is derived from an EMBL/GenBank/DDBJ whole genome shotgun (WGS) entry which is preliminary data.</text>
</comment>
<proteinExistence type="predicted"/>
<dbReference type="InterPro" id="IPR000262">
    <property type="entry name" value="FMN-dep_DH"/>
</dbReference>
<gene>
    <name evidence="7" type="ORF">JXQ802_LOCUS48842</name>
    <name evidence="6" type="ORF">PYM288_LOCUS32813</name>
</gene>
<dbReference type="EMBL" id="CAJNOH010004105">
    <property type="protein sequence ID" value="CAF1359671.1"/>
    <property type="molecule type" value="Genomic_DNA"/>
</dbReference>
<dbReference type="Gene3D" id="3.20.20.70">
    <property type="entry name" value="Aldolase class I"/>
    <property type="match status" value="1"/>
</dbReference>
<dbReference type="AlphaFoldDB" id="A0A815I308"/>